<dbReference type="InterPro" id="IPR052345">
    <property type="entry name" value="Rad_response_metalloprotease"/>
</dbReference>
<feature type="non-terminal residue" evidence="2">
    <location>
        <position position="172"/>
    </location>
</feature>
<proteinExistence type="predicted"/>
<reference evidence="2 3" key="1">
    <citation type="journal article" date="2016" name="Sci. Rep.">
        <title>Metabolic traits of an uncultured archaeal lineage -MSBL1- from brine pools of the Red Sea.</title>
        <authorList>
            <person name="Mwirichia R."/>
            <person name="Alam I."/>
            <person name="Rashid M."/>
            <person name="Vinu M."/>
            <person name="Ba-Alawi W."/>
            <person name="Anthony Kamau A."/>
            <person name="Kamanda Ngugi D."/>
            <person name="Goker M."/>
            <person name="Klenk H.P."/>
            <person name="Bajic V."/>
            <person name="Stingl U."/>
        </authorList>
    </citation>
    <scope>NUCLEOTIDE SEQUENCE [LARGE SCALE GENOMIC DNA]</scope>
    <source>
        <strain evidence="2">SCGC-AAA382K21</strain>
    </source>
</reference>
<dbReference type="PANTHER" id="PTHR43236:SF1">
    <property type="entry name" value="BLL7220 PROTEIN"/>
    <property type="match status" value="1"/>
</dbReference>
<accession>A0A133VJG4</accession>
<dbReference type="InterPro" id="IPR001387">
    <property type="entry name" value="Cro/C1-type_HTH"/>
</dbReference>
<evidence type="ECO:0000313" key="3">
    <source>
        <dbReference type="Proteomes" id="UP000070504"/>
    </source>
</evidence>
<dbReference type="CDD" id="cd00093">
    <property type="entry name" value="HTH_XRE"/>
    <property type="match status" value="1"/>
</dbReference>
<sequence length="172" mass="19756">MTNNSSNITENIRKRRKELGFTQKDLAEKMGFDNHQTVSDIERGKRDLKASELAAIANILRTSTNKLLKGVETFHGSPVLWRKEPKDKKEKEAIFREKCEQYHFLERVLGKKQETKLSSPVENPLKNPKNLARKMGSVVGEKIAEKERKRLGLNGTPIKDIFDLIENENIKV</sequence>
<feature type="domain" description="HTH cro/C1-type" evidence="1">
    <location>
        <begin position="12"/>
        <end position="67"/>
    </location>
</feature>
<dbReference type="PROSITE" id="PS50943">
    <property type="entry name" value="HTH_CROC1"/>
    <property type="match status" value="1"/>
</dbReference>
<dbReference type="SUPFAM" id="SSF47413">
    <property type="entry name" value="lambda repressor-like DNA-binding domains"/>
    <property type="match status" value="1"/>
</dbReference>
<dbReference type="AlphaFoldDB" id="A0A133VJG4"/>
<gene>
    <name evidence="2" type="ORF">AKJ54_01265</name>
</gene>
<evidence type="ECO:0000313" key="2">
    <source>
        <dbReference type="EMBL" id="KXB06575.1"/>
    </source>
</evidence>
<dbReference type="Gene3D" id="1.10.260.40">
    <property type="entry name" value="lambda repressor-like DNA-binding domains"/>
    <property type="match status" value="1"/>
</dbReference>
<name>A0A133VJG4_9EURY</name>
<keyword evidence="3" id="KW-1185">Reference proteome</keyword>
<dbReference type="EMBL" id="LHYH01000035">
    <property type="protein sequence ID" value="KXB06575.1"/>
    <property type="molecule type" value="Genomic_DNA"/>
</dbReference>
<comment type="caution">
    <text evidence="2">The sequence shown here is derived from an EMBL/GenBank/DDBJ whole genome shotgun (WGS) entry which is preliminary data.</text>
</comment>
<dbReference type="GO" id="GO:0003677">
    <property type="term" value="F:DNA binding"/>
    <property type="evidence" value="ECO:0007669"/>
    <property type="project" value="InterPro"/>
</dbReference>
<dbReference type="Proteomes" id="UP000070504">
    <property type="component" value="Unassembled WGS sequence"/>
</dbReference>
<evidence type="ECO:0000259" key="1">
    <source>
        <dbReference type="PROSITE" id="PS50943"/>
    </source>
</evidence>
<dbReference type="InterPro" id="IPR010982">
    <property type="entry name" value="Lambda_DNA-bd_dom_sf"/>
</dbReference>
<protein>
    <recommendedName>
        <fullName evidence="1">HTH cro/C1-type domain-containing protein</fullName>
    </recommendedName>
</protein>
<dbReference type="Pfam" id="PF01381">
    <property type="entry name" value="HTH_3"/>
    <property type="match status" value="1"/>
</dbReference>
<organism evidence="2 3">
    <name type="scientific">candidate division MSBL1 archaeon SCGC-AAA382K21</name>
    <dbReference type="NCBI Taxonomy" id="1698283"/>
    <lineage>
        <taxon>Archaea</taxon>
        <taxon>Methanobacteriati</taxon>
        <taxon>Methanobacteriota</taxon>
        <taxon>candidate division MSBL1</taxon>
    </lineage>
</organism>
<dbReference type="SMART" id="SM00530">
    <property type="entry name" value="HTH_XRE"/>
    <property type="match status" value="1"/>
</dbReference>
<dbReference type="PANTHER" id="PTHR43236">
    <property type="entry name" value="ANTITOXIN HIGA1"/>
    <property type="match status" value="1"/>
</dbReference>